<dbReference type="EMBL" id="CACVKT020006398">
    <property type="protein sequence ID" value="CAC5401377.1"/>
    <property type="molecule type" value="Genomic_DNA"/>
</dbReference>
<accession>A0A6J8D166</accession>
<evidence type="ECO:0000313" key="2">
    <source>
        <dbReference type="Proteomes" id="UP000507470"/>
    </source>
</evidence>
<proteinExistence type="predicted"/>
<reference evidence="1 2" key="1">
    <citation type="submission" date="2020-06" db="EMBL/GenBank/DDBJ databases">
        <authorList>
            <person name="Li R."/>
            <person name="Bekaert M."/>
        </authorList>
    </citation>
    <scope>NUCLEOTIDE SEQUENCE [LARGE SCALE GENOMIC DNA]</scope>
    <source>
        <strain evidence="2">wild</strain>
    </source>
</reference>
<name>A0A6J8D166_MYTCO</name>
<protein>
    <submittedName>
        <fullName evidence="1">Uncharacterized protein</fullName>
    </submittedName>
</protein>
<gene>
    <name evidence="1" type="ORF">MCOR_35468</name>
</gene>
<organism evidence="1 2">
    <name type="scientific">Mytilus coruscus</name>
    <name type="common">Sea mussel</name>
    <dbReference type="NCBI Taxonomy" id="42192"/>
    <lineage>
        <taxon>Eukaryota</taxon>
        <taxon>Metazoa</taxon>
        <taxon>Spiralia</taxon>
        <taxon>Lophotrochozoa</taxon>
        <taxon>Mollusca</taxon>
        <taxon>Bivalvia</taxon>
        <taxon>Autobranchia</taxon>
        <taxon>Pteriomorphia</taxon>
        <taxon>Mytilida</taxon>
        <taxon>Mytiloidea</taxon>
        <taxon>Mytilidae</taxon>
        <taxon>Mytilinae</taxon>
        <taxon>Mytilus</taxon>
    </lineage>
</organism>
<sequence length="364" mass="41723">MVKMEDPNHCNNHFAGAQERVTKKSYLQMFVDYITGIGKIKNIYIYPDISVEQGRQTLDILSYKEESGRAKLDITLPTGSKFKYFSKTQAGTEFQAEILKQYVLNENTVKRKGRTEKKKRQSLDNVVENNTLTDNPHFRQLDNIQSLLNETLCQSIPFQNVCSGSRRGRKEQEKGSNMAIAYRGGEIRLKSYSTEEIYIDQQSCLLISLKYSKGNMQRRKTCILFMCRDKMYSPSAFLQKVQGQGLEDICISKELAISIAKVIKNNSLDLELMRLADILRLFETNDNCEQTNLLWSDINPEDSITDPGKDNDNHFNDITDNCIQNNGMNNNQESTDWLIKHHVNDKTDSNALPSDSNKSVKQKL</sequence>
<dbReference type="Proteomes" id="UP000507470">
    <property type="component" value="Unassembled WGS sequence"/>
</dbReference>
<keyword evidence="2" id="KW-1185">Reference proteome</keyword>
<dbReference type="AlphaFoldDB" id="A0A6J8D166"/>
<dbReference type="OrthoDB" id="6110709at2759"/>
<evidence type="ECO:0000313" key="1">
    <source>
        <dbReference type="EMBL" id="CAC5401377.1"/>
    </source>
</evidence>